<keyword evidence="3" id="KW-1185">Reference proteome</keyword>
<feature type="region of interest" description="Disordered" evidence="1">
    <location>
        <begin position="1"/>
        <end position="20"/>
    </location>
</feature>
<reference evidence="2" key="1">
    <citation type="submission" date="2022-01" db="EMBL/GenBank/DDBJ databases">
        <title>Genome Sequence Resource for Two Populations of Ditylenchus destructor, the Migratory Endoparasitic Phytonematode.</title>
        <authorList>
            <person name="Zhang H."/>
            <person name="Lin R."/>
            <person name="Xie B."/>
        </authorList>
    </citation>
    <scope>NUCLEOTIDE SEQUENCE</scope>
    <source>
        <strain evidence="2">BazhouSP</strain>
    </source>
</reference>
<organism evidence="2 3">
    <name type="scientific">Ditylenchus destructor</name>
    <dbReference type="NCBI Taxonomy" id="166010"/>
    <lineage>
        <taxon>Eukaryota</taxon>
        <taxon>Metazoa</taxon>
        <taxon>Ecdysozoa</taxon>
        <taxon>Nematoda</taxon>
        <taxon>Chromadorea</taxon>
        <taxon>Rhabditida</taxon>
        <taxon>Tylenchina</taxon>
        <taxon>Tylenchomorpha</taxon>
        <taxon>Sphaerularioidea</taxon>
        <taxon>Anguinidae</taxon>
        <taxon>Anguininae</taxon>
        <taxon>Ditylenchus</taxon>
    </lineage>
</organism>
<accession>A0AAD4QVY0</accession>
<evidence type="ECO:0000256" key="1">
    <source>
        <dbReference type="SAM" id="MobiDB-lite"/>
    </source>
</evidence>
<gene>
    <name evidence="2" type="ORF">DdX_20672</name>
</gene>
<name>A0AAD4QVY0_9BILA</name>
<comment type="caution">
    <text evidence="2">The sequence shown here is derived from an EMBL/GenBank/DDBJ whole genome shotgun (WGS) entry which is preliminary data.</text>
</comment>
<feature type="compositionally biased region" description="Basic and acidic residues" evidence="1">
    <location>
        <begin position="87"/>
        <end position="101"/>
    </location>
</feature>
<protein>
    <submittedName>
        <fullName evidence="2">Uncharacterized protein</fullName>
    </submittedName>
</protein>
<sequence>MTDPGRRRRCGAAGKHHETVGRRHQGVHQVLDPEDGDAALMDRDDQLQQLLHLAVGQPTGHLVEQQQARLRRDRTCELEALSLQQRERARQLVRDGREGRSARSRPPPGPVRRCGFHCCRRSPGTRAFS</sequence>
<evidence type="ECO:0000313" key="3">
    <source>
        <dbReference type="Proteomes" id="UP001201812"/>
    </source>
</evidence>
<dbReference type="EMBL" id="JAKKPZ010000634">
    <property type="protein sequence ID" value="KAI1693395.1"/>
    <property type="molecule type" value="Genomic_DNA"/>
</dbReference>
<dbReference type="Proteomes" id="UP001201812">
    <property type="component" value="Unassembled WGS sequence"/>
</dbReference>
<feature type="region of interest" description="Disordered" evidence="1">
    <location>
        <begin position="87"/>
        <end position="112"/>
    </location>
</feature>
<proteinExistence type="predicted"/>
<dbReference type="AlphaFoldDB" id="A0AAD4QVY0"/>
<evidence type="ECO:0000313" key="2">
    <source>
        <dbReference type="EMBL" id="KAI1693395.1"/>
    </source>
</evidence>
<feature type="compositionally biased region" description="Basic residues" evidence="1">
    <location>
        <begin position="1"/>
        <end position="10"/>
    </location>
</feature>